<keyword evidence="15" id="KW-1185">Reference proteome</keyword>
<feature type="binding site" evidence="11">
    <location>
        <position position="62"/>
    </location>
    <ligand>
        <name>NADPH</name>
        <dbReference type="ChEBI" id="CHEBI:57783"/>
    </ligand>
</feature>
<dbReference type="EC" id="1.5.1.2" evidence="3"/>
<dbReference type="AlphaFoldDB" id="A0A3S3Q1V2"/>
<evidence type="ECO:0000256" key="10">
    <source>
        <dbReference type="ARBA" id="ARBA00049975"/>
    </source>
</evidence>
<comment type="subunit">
    <text evidence="7">Homodecamer; composed of 5 homodimers.</text>
</comment>
<dbReference type="Pfam" id="PF14748">
    <property type="entry name" value="P5CR_dimer"/>
    <property type="match status" value="1"/>
</dbReference>
<dbReference type="InterPro" id="IPR008927">
    <property type="entry name" value="6-PGluconate_DH-like_C_sf"/>
</dbReference>
<dbReference type="NCBIfam" id="TIGR00112">
    <property type="entry name" value="proC"/>
    <property type="match status" value="1"/>
</dbReference>
<comment type="caution">
    <text evidence="14">The sequence shown here is derived from an EMBL/GenBank/DDBJ whole genome shotgun (WGS) entry which is preliminary data.</text>
</comment>
<dbReference type="GO" id="GO:0055129">
    <property type="term" value="P:L-proline biosynthetic process"/>
    <property type="evidence" value="ECO:0007669"/>
    <property type="project" value="UniProtKB-UniPathway"/>
</dbReference>
<dbReference type="InterPro" id="IPR028939">
    <property type="entry name" value="P5C_Rdtase_cat_N"/>
</dbReference>
<organism evidence="14 15">
    <name type="scientific">Dinothrombium tinctorium</name>
    <dbReference type="NCBI Taxonomy" id="1965070"/>
    <lineage>
        <taxon>Eukaryota</taxon>
        <taxon>Metazoa</taxon>
        <taxon>Ecdysozoa</taxon>
        <taxon>Arthropoda</taxon>
        <taxon>Chelicerata</taxon>
        <taxon>Arachnida</taxon>
        <taxon>Acari</taxon>
        <taxon>Acariformes</taxon>
        <taxon>Trombidiformes</taxon>
        <taxon>Prostigmata</taxon>
        <taxon>Anystina</taxon>
        <taxon>Parasitengona</taxon>
        <taxon>Trombidioidea</taxon>
        <taxon>Trombidiidae</taxon>
        <taxon>Dinothrombium</taxon>
    </lineage>
</organism>
<dbReference type="SUPFAM" id="SSF48179">
    <property type="entry name" value="6-phosphogluconate dehydrogenase C-terminal domain-like"/>
    <property type="match status" value="1"/>
</dbReference>
<dbReference type="PIRSF" id="PIRSF000193">
    <property type="entry name" value="Pyrrol-5-carb_rd"/>
    <property type="match status" value="1"/>
</dbReference>
<feature type="binding site" evidence="11">
    <location>
        <begin position="14"/>
        <end position="19"/>
    </location>
    <ligand>
        <name>NADP(+)</name>
        <dbReference type="ChEBI" id="CHEBI:58349"/>
    </ligand>
</feature>
<keyword evidence="6" id="KW-0560">Oxidoreductase</keyword>
<sequence length="292" mass="31691">MEIDFLETRKIGFIGAGNMCHALVSGFVKKAGFKPENLFISAPSNRNLGRFAEMGCMVTNCNEDLLPGNKFSCTVIFLCVKPSVAKKCSKTNPFLVYNGNEPLIIISVLAGVTLKKLYQVICDRSFNEDLKMGKIYIYRIMPNTACSVGKGICGICHCLLGDTFDESVKSLLSMISYCEFVTEEQLNAIAGVGGSGIAFVYTFIQAMADGAVKMGLQRHIALNFAIQTFLGAALMAEQSSKHLIELRDEVCSPSGTTIHGIHALERNAVSSGIIDAVESATKRAEEFGRDQI</sequence>
<comment type="similarity">
    <text evidence="2">Belongs to the pyrroline-5-carboxylate reductase family.</text>
</comment>
<dbReference type="SUPFAM" id="SSF51735">
    <property type="entry name" value="NAD(P)-binding Rossmann-fold domains"/>
    <property type="match status" value="1"/>
</dbReference>
<dbReference type="InterPro" id="IPR036291">
    <property type="entry name" value="NAD(P)-bd_dom_sf"/>
</dbReference>
<dbReference type="InterPro" id="IPR000304">
    <property type="entry name" value="Pyrroline-COOH_reductase"/>
</dbReference>
<feature type="domain" description="Pyrroline-5-carboxylate reductase dimerisation" evidence="13">
    <location>
        <begin position="183"/>
        <end position="286"/>
    </location>
</feature>
<protein>
    <recommendedName>
        <fullName evidence="8">Pyrroline-5-carboxylate reductase 3</fullName>
        <ecNumber evidence="3">1.5.1.2</ecNumber>
    </recommendedName>
    <alternativeName>
        <fullName evidence="9">Pyrroline-5-carboxylate reductase-like protein</fullName>
    </alternativeName>
</protein>
<evidence type="ECO:0000256" key="9">
    <source>
        <dbReference type="ARBA" id="ARBA00042532"/>
    </source>
</evidence>
<gene>
    <name evidence="14" type="ORF">B4U79_05318</name>
</gene>
<dbReference type="OrthoDB" id="10263291at2759"/>
<evidence type="ECO:0000259" key="13">
    <source>
        <dbReference type="Pfam" id="PF14748"/>
    </source>
</evidence>
<dbReference type="EMBL" id="NCKU01001372">
    <property type="protein sequence ID" value="RWS12279.1"/>
    <property type="molecule type" value="Genomic_DNA"/>
</dbReference>
<name>A0A3S3Q1V2_9ACAR</name>
<evidence type="ECO:0000256" key="3">
    <source>
        <dbReference type="ARBA" id="ARBA00012855"/>
    </source>
</evidence>
<accession>A0A3S3Q1V2</accession>
<dbReference type="PANTHER" id="PTHR11645">
    <property type="entry name" value="PYRROLINE-5-CARBOXYLATE REDUCTASE"/>
    <property type="match status" value="1"/>
</dbReference>
<evidence type="ECO:0000259" key="12">
    <source>
        <dbReference type="Pfam" id="PF03807"/>
    </source>
</evidence>
<evidence type="ECO:0000256" key="1">
    <source>
        <dbReference type="ARBA" id="ARBA00005205"/>
    </source>
</evidence>
<keyword evidence="4" id="KW-0028">Amino-acid biosynthesis</keyword>
<evidence type="ECO:0000313" key="14">
    <source>
        <dbReference type="EMBL" id="RWS12279.1"/>
    </source>
</evidence>
<keyword evidence="5 11" id="KW-0521">NADP</keyword>
<comment type="function">
    <text evidence="10">Oxidoreductase that catalyzes the last step in proline biosynthesis, which corresponds to the reduction of pyrroline-5-carboxylate (P5C) to L-proline using NAD(P)H. Proline is synthesized from either glutamate or ornithine; both are converted to P5C, and then to proline via pyrroline-5-carboxylate reductases (PYCRs). PYCR3 is exclusively linked to the biosynthesis of proline from ornithine.</text>
</comment>
<keyword evidence="4" id="KW-0641">Proline biosynthesis</keyword>
<dbReference type="PANTHER" id="PTHR11645:SF0">
    <property type="entry name" value="PYRROLINE-5-CARBOXYLATE REDUCTASE 3"/>
    <property type="match status" value="1"/>
</dbReference>
<evidence type="ECO:0000256" key="5">
    <source>
        <dbReference type="ARBA" id="ARBA00022857"/>
    </source>
</evidence>
<evidence type="ECO:0000256" key="7">
    <source>
        <dbReference type="ARBA" id="ARBA00038523"/>
    </source>
</evidence>
<evidence type="ECO:0000256" key="4">
    <source>
        <dbReference type="ARBA" id="ARBA00022650"/>
    </source>
</evidence>
<dbReference type="Proteomes" id="UP000285301">
    <property type="component" value="Unassembled WGS sequence"/>
</dbReference>
<dbReference type="HAMAP" id="MF_01925">
    <property type="entry name" value="P5C_reductase"/>
    <property type="match status" value="1"/>
</dbReference>
<dbReference type="UniPathway" id="UPA00098">
    <property type="reaction ID" value="UER00361"/>
</dbReference>
<feature type="domain" description="Pyrroline-5-carboxylate reductase catalytic N-terminal" evidence="12">
    <location>
        <begin position="10"/>
        <end position="111"/>
    </location>
</feature>
<evidence type="ECO:0000256" key="2">
    <source>
        <dbReference type="ARBA" id="ARBA00005525"/>
    </source>
</evidence>
<dbReference type="Pfam" id="PF03807">
    <property type="entry name" value="F420_oxidored"/>
    <property type="match status" value="1"/>
</dbReference>
<dbReference type="Gene3D" id="3.40.50.720">
    <property type="entry name" value="NAD(P)-binding Rossmann-like Domain"/>
    <property type="match status" value="1"/>
</dbReference>
<proteinExistence type="inferred from homology"/>
<evidence type="ECO:0000313" key="15">
    <source>
        <dbReference type="Proteomes" id="UP000285301"/>
    </source>
</evidence>
<reference evidence="14 15" key="1">
    <citation type="journal article" date="2018" name="Gigascience">
        <title>Genomes of trombidid mites reveal novel predicted allergens and laterally-transferred genes associated with secondary metabolism.</title>
        <authorList>
            <person name="Dong X."/>
            <person name="Chaisiri K."/>
            <person name="Xia D."/>
            <person name="Armstrong S.D."/>
            <person name="Fang Y."/>
            <person name="Donnelly M.J."/>
            <person name="Kadowaki T."/>
            <person name="McGarry J.W."/>
            <person name="Darby A.C."/>
            <person name="Makepeace B.L."/>
        </authorList>
    </citation>
    <scope>NUCLEOTIDE SEQUENCE [LARGE SCALE GENOMIC DNA]</scope>
    <source>
        <strain evidence="14">UoL-WK</strain>
    </source>
</reference>
<evidence type="ECO:0000256" key="11">
    <source>
        <dbReference type="PIRSR" id="PIRSR000193-1"/>
    </source>
</evidence>
<dbReference type="GO" id="GO:0004735">
    <property type="term" value="F:pyrroline-5-carboxylate reductase activity"/>
    <property type="evidence" value="ECO:0007669"/>
    <property type="project" value="UniProtKB-EC"/>
</dbReference>
<dbReference type="FunFam" id="1.10.3730.10:FF:000001">
    <property type="entry name" value="Pyrroline-5-carboxylate reductase"/>
    <property type="match status" value="1"/>
</dbReference>
<dbReference type="InterPro" id="IPR029036">
    <property type="entry name" value="P5CR_dimer"/>
</dbReference>
<dbReference type="STRING" id="1965070.A0A3S3Q1V2"/>
<comment type="pathway">
    <text evidence="1">Amino-acid biosynthesis; L-proline biosynthesis; L-proline from L-glutamate 5-semialdehyde: step 1/1.</text>
</comment>
<evidence type="ECO:0000256" key="8">
    <source>
        <dbReference type="ARBA" id="ARBA00039786"/>
    </source>
</evidence>
<dbReference type="Gene3D" id="1.10.3730.10">
    <property type="entry name" value="ProC C-terminal domain-like"/>
    <property type="match status" value="1"/>
</dbReference>
<evidence type="ECO:0000256" key="6">
    <source>
        <dbReference type="ARBA" id="ARBA00023002"/>
    </source>
</evidence>